<dbReference type="Gene3D" id="3.40.50.2300">
    <property type="match status" value="1"/>
</dbReference>
<dbReference type="PANTHER" id="PTHR44591:SF20">
    <property type="entry name" value="PROTEIN PILH"/>
    <property type="match status" value="1"/>
</dbReference>
<dbReference type="Pfam" id="PF00072">
    <property type="entry name" value="Response_reg"/>
    <property type="match status" value="1"/>
</dbReference>
<dbReference type="Proteomes" id="UP001500957">
    <property type="component" value="Unassembled WGS sequence"/>
</dbReference>
<dbReference type="InterPro" id="IPR011006">
    <property type="entry name" value="CheY-like_superfamily"/>
</dbReference>
<reference evidence="5" key="1">
    <citation type="journal article" date="2019" name="Int. J. Syst. Evol. Microbiol.">
        <title>The Global Catalogue of Microorganisms (GCM) 10K type strain sequencing project: providing services to taxonomists for standard genome sequencing and annotation.</title>
        <authorList>
            <consortium name="The Broad Institute Genomics Platform"/>
            <consortium name="The Broad Institute Genome Sequencing Center for Infectious Disease"/>
            <person name="Wu L."/>
            <person name="Ma J."/>
        </authorList>
    </citation>
    <scope>NUCLEOTIDE SEQUENCE [LARGE SCALE GENOMIC DNA]</scope>
    <source>
        <strain evidence="5">JCM 10671</strain>
    </source>
</reference>
<evidence type="ECO:0000256" key="1">
    <source>
        <dbReference type="ARBA" id="ARBA00022553"/>
    </source>
</evidence>
<comment type="caution">
    <text evidence="4">The sequence shown here is derived from an EMBL/GenBank/DDBJ whole genome shotgun (WGS) entry which is preliminary data.</text>
</comment>
<evidence type="ECO:0000313" key="4">
    <source>
        <dbReference type="EMBL" id="GAA0609433.1"/>
    </source>
</evidence>
<dbReference type="InterPro" id="IPR050595">
    <property type="entry name" value="Bact_response_regulator"/>
</dbReference>
<evidence type="ECO:0000256" key="2">
    <source>
        <dbReference type="PROSITE-ProRule" id="PRU00169"/>
    </source>
</evidence>
<dbReference type="EMBL" id="BAAAHE010000007">
    <property type="protein sequence ID" value="GAA0609433.1"/>
    <property type="molecule type" value="Genomic_DNA"/>
</dbReference>
<keyword evidence="1 2" id="KW-0597">Phosphoprotein</keyword>
<dbReference type="PANTHER" id="PTHR44591">
    <property type="entry name" value="STRESS RESPONSE REGULATOR PROTEIN 1"/>
    <property type="match status" value="1"/>
</dbReference>
<keyword evidence="5" id="KW-1185">Reference proteome</keyword>
<protein>
    <recommendedName>
        <fullName evidence="3">Response regulatory domain-containing protein</fullName>
    </recommendedName>
</protein>
<dbReference type="InterPro" id="IPR001789">
    <property type="entry name" value="Sig_transdc_resp-reg_receiver"/>
</dbReference>
<gene>
    <name evidence="4" type="ORF">GCM10009547_09390</name>
</gene>
<evidence type="ECO:0000313" key="5">
    <source>
        <dbReference type="Proteomes" id="UP001500957"/>
    </source>
</evidence>
<feature type="modified residue" description="4-aspartylphosphate" evidence="2">
    <location>
        <position position="84"/>
    </location>
</feature>
<sequence length="151" mass="15412">MHMRTQIETGADAAEAVAHLDPPGSLTTWCGLQVLIADDSAFQRKLVTAALERTGRFDLVVGACDGNEAIGLAELLQPDVVLLDLAMPGLGGLEALPLLLAVAPRTRVIVMSGSAVAELGADALAAGARGYVEKGAETELPAVIDAVLSAA</sequence>
<proteinExistence type="predicted"/>
<feature type="domain" description="Response regulatory" evidence="3">
    <location>
        <begin position="33"/>
        <end position="149"/>
    </location>
</feature>
<organism evidence="4 5">
    <name type="scientific">Sporichthya brevicatena</name>
    <dbReference type="NCBI Taxonomy" id="171442"/>
    <lineage>
        <taxon>Bacteria</taxon>
        <taxon>Bacillati</taxon>
        <taxon>Actinomycetota</taxon>
        <taxon>Actinomycetes</taxon>
        <taxon>Sporichthyales</taxon>
        <taxon>Sporichthyaceae</taxon>
        <taxon>Sporichthya</taxon>
    </lineage>
</organism>
<name>A0ABP3RHC6_9ACTN</name>
<dbReference type="SMART" id="SM00448">
    <property type="entry name" value="REC"/>
    <property type="match status" value="1"/>
</dbReference>
<dbReference type="PROSITE" id="PS50110">
    <property type="entry name" value="RESPONSE_REGULATORY"/>
    <property type="match status" value="1"/>
</dbReference>
<dbReference type="SUPFAM" id="SSF52172">
    <property type="entry name" value="CheY-like"/>
    <property type="match status" value="1"/>
</dbReference>
<evidence type="ECO:0000259" key="3">
    <source>
        <dbReference type="PROSITE" id="PS50110"/>
    </source>
</evidence>
<accession>A0ABP3RHC6</accession>